<dbReference type="EMBL" id="JARTCD010000014">
    <property type="protein sequence ID" value="KAJ8660254.1"/>
    <property type="molecule type" value="Genomic_DNA"/>
</dbReference>
<organism evidence="2 3">
    <name type="scientific">Lichtheimia ornata</name>
    <dbReference type="NCBI Taxonomy" id="688661"/>
    <lineage>
        <taxon>Eukaryota</taxon>
        <taxon>Fungi</taxon>
        <taxon>Fungi incertae sedis</taxon>
        <taxon>Mucoromycota</taxon>
        <taxon>Mucoromycotina</taxon>
        <taxon>Mucoromycetes</taxon>
        <taxon>Mucorales</taxon>
        <taxon>Lichtheimiaceae</taxon>
        <taxon>Lichtheimia</taxon>
    </lineage>
</organism>
<comment type="caution">
    <text evidence="2">The sequence shown here is derived from an EMBL/GenBank/DDBJ whole genome shotgun (WGS) entry which is preliminary data.</text>
</comment>
<dbReference type="RefSeq" id="XP_058345167.1">
    <property type="nucleotide sequence ID" value="XM_058484179.1"/>
</dbReference>
<dbReference type="AlphaFoldDB" id="A0AAD7V786"/>
<dbReference type="Proteomes" id="UP001234581">
    <property type="component" value="Unassembled WGS sequence"/>
</dbReference>
<accession>A0AAD7V786</accession>
<evidence type="ECO:0000256" key="1">
    <source>
        <dbReference type="SAM" id="MobiDB-lite"/>
    </source>
</evidence>
<dbReference type="GeneID" id="83211529"/>
<gene>
    <name evidence="2" type="ORF">O0I10_004116</name>
</gene>
<reference evidence="2 3" key="1">
    <citation type="submission" date="2023-03" db="EMBL/GenBank/DDBJ databases">
        <title>Genome sequence of Lichtheimia ornata CBS 291.66.</title>
        <authorList>
            <person name="Mohabir J.T."/>
            <person name="Shea T.P."/>
            <person name="Kurbessoian T."/>
            <person name="Berby B."/>
            <person name="Fontaine J."/>
            <person name="Livny J."/>
            <person name="Gnirke A."/>
            <person name="Stajich J.E."/>
            <person name="Cuomo C.A."/>
        </authorList>
    </citation>
    <scope>NUCLEOTIDE SEQUENCE [LARGE SCALE GENOMIC DNA]</scope>
    <source>
        <strain evidence="2">CBS 291.66</strain>
    </source>
</reference>
<sequence>MNSAVGVPSASYLPPTMQHNFGNDALENRCQSRMDHFLHFEHLEGCATHARDGLPCGYFGATFAQIYGKLKVPFYNHSPHQDRNGKSIEPGEDQGRTPQRVQDATFEGFPIRRFGVRLEARVALDRAIYAWDDWPEDWK</sequence>
<protein>
    <submittedName>
        <fullName evidence="2">Uncharacterized protein</fullName>
    </submittedName>
</protein>
<evidence type="ECO:0000313" key="3">
    <source>
        <dbReference type="Proteomes" id="UP001234581"/>
    </source>
</evidence>
<proteinExistence type="predicted"/>
<name>A0AAD7V786_9FUNG</name>
<evidence type="ECO:0000313" key="2">
    <source>
        <dbReference type="EMBL" id="KAJ8660254.1"/>
    </source>
</evidence>
<feature type="region of interest" description="Disordered" evidence="1">
    <location>
        <begin position="78"/>
        <end position="102"/>
    </location>
</feature>
<keyword evidence="3" id="KW-1185">Reference proteome</keyword>